<evidence type="ECO:0000256" key="2">
    <source>
        <dbReference type="ARBA" id="ARBA00023015"/>
    </source>
</evidence>
<organism evidence="7 8">
    <name type="scientific">Nocardiopsis rhodophaea</name>
    <dbReference type="NCBI Taxonomy" id="280238"/>
    <lineage>
        <taxon>Bacteria</taxon>
        <taxon>Bacillati</taxon>
        <taxon>Actinomycetota</taxon>
        <taxon>Actinomycetes</taxon>
        <taxon>Streptosporangiales</taxon>
        <taxon>Nocardiopsidaceae</taxon>
        <taxon>Nocardiopsis</taxon>
    </lineage>
</organism>
<dbReference type="PROSITE" id="PS51755">
    <property type="entry name" value="OMPR_PHOB"/>
    <property type="match status" value="1"/>
</dbReference>
<dbReference type="PANTHER" id="PTHR35807:SF1">
    <property type="entry name" value="TRANSCRIPTIONAL REGULATOR REDD"/>
    <property type="match status" value="1"/>
</dbReference>
<evidence type="ECO:0000256" key="3">
    <source>
        <dbReference type="ARBA" id="ARBA00023125"/>
    </source>
</evidence>
<dbReference type="InterPro" id="IPR036388">
    <property type="entry name" value="WH-like_DNA-bd_sf"/>
</dbReference>
<keyword evidence="4" id="KW-0804">Transcription</keyword>
<dbReference type="InterPro" id="IPR001867">
    <property type="entry name" value="OmpR/PhoB-type_DNA-bd"/>
</dbReference>
<proteinExistence type="inferred from homology"/>
<feature type="domain" description="OmpR/PhoB-type" evidence="6">
    <location>
        <begin position="1"/>
        <end position="68"/>
    </location>
</feature>
<feature type="DNA-binding region" description="OmpR/PhoB-type" evidence="5">
    <location>
        <begin position="1"/>
        <end position="68"/>
    </location>
</feature>
<evidence type="ECO:0000256" key="5">
    <source>
        <dbReference type="PROSITE-ProRule" id="PRU01091"/>
    </source>
</evidence>
<dbReference type="InterPro" id="IPR016032">
    <property type="entry name" value="Sig_transdc_resp-reg_C-effctor"/>
</dbReference>
<keyword evidence="3 5" id="KW-0238">DNA-binding</keyword>
<dbReference type="Pfam" id="PF03704">
    <property type="entry name" value="BTAD"/>
    <property type="match status" value="1"/>
</dbReference>
<protein>
    <recommendedName>
        <fullName evidence="6">OmpR/PhoB-type domain-containing protein</fullName>
    </recommendedName>
</protein>
<gene>
    <name evidence="7" type="ORF">GCM10009799_04730</name>
</gene>
<dbReference type="SUPFAM" id="SSF48452">
    <property type="entry name" value="TPR-like"/>
    <property type="match status" value="1"/>
</dbReference>
<dbReference type="SUPFAM" id="SSF46894">
    <property type="entry name" value="C-terminal effector domain of the bipartite response regulators"/>
    <property type="match status" value="1"/>
</dbReference>
<evidence type="ECO:0000259" key="6">
    <source>
        <dbReference type="PROSITE" id="PS51755"/>
    </source>
</evidence>
<dbReference type="Gene3D" id="1.25.40.10">
    <property type="entry name" value="Tetratricopeptide repeat domain"/>
    <property type="match status" value="1"/>
</dbReference>
<dbReference type="CDD" id="cd15831">
    <property type="entry name" value="BTAD"/>
    <property type="match status" value="1"/>
</dbReference>
<keyword evidence="8" id="KW-1185">Reference proteome</keyword>
<name>A0ABP5DQ28_9ACTN</name>
<evidence type="ECO:0000256" key="1">
    <source>
        <dbReference type="ARBA" id="ARBA00005820"/>
    </source>
</evidence>
<evidence type="ECO:0000313" key="8">
    <source>
        <dbReference type="Proteomes" id="UP001501585"/>
    </source>
</evidence>
<dbReference type="Gene3D" id="1.10.10.10">
    <property type="entry name" value="Winged helix-like DNA-binding domain superfamily/Winged helix DNA-binding domain"/>
    <property type="match status" value="1"/>
</dbReference>
<keyword evidence="2" id="KW-0805">Transcription regulation</keyword>
<dbReference type="Proteomes" id="UP001501585">
    <property type="component" value="Unassembled WGS sequence"/>
</dbReference>
<accession>A0ABP5DQ28</accession>
<dbReference type="PANTHER" id="PTHR35807">
    <property type="entry name" value="TRANSCRIPTIONAL REGULATOR REDD-RELATED"/>
    <property type="match status" value="1"/>
</dbReference>
<reference evidence="8" key="1">
    <citation type="journal article" date="2019" name="Int. J. Syst. Evol. Microbiol.">
        <title>The Global Catalogue of Microorganisms (GCM) 10K type strain sequencing project: providing services to taxonomists for standard genome sequencing and annotation.</title>
        <authorList>
            <consortium name="The Broad Institute Genomics Platform"/>
            <consortium name="The Broad Institute Genome Sequencing Center for Infectious Disease"/>
            <person name="Wu L."/>
            <person name="Ma J."/>
        </authorList>
    </citation>
    <scope>NUCLEOTIDE SEQUENCE [LARGE SCALE GENOMIC DNA]</scope>
    <source>
        <strain evidence="8">JCM 15313</strain>
    </source>
</reference>
<dbReference type="InterPro" id="IPR005158">
    <property type="entry name" value="BTAD"/>
</dbReference>
<dbReference type="InterPro" id="IPR011990">
    <property type="entry name" value="TPR-like_helical_dom_sf"/>
</dbReference>
<dbReference type="InterPro" id="IPR051677">
    <property type="entry name" value="AfsR-DnrI-RedD_regulator"/>
</dbReference>
<evidence type="ECO:0000256" key="4">
    <source>
        <dbReference type="ARBA" id="ARBA00023163"/>
    </source>
</evidence>
<comment type="similarity">
    <text evidence="1">Belongs to the AfsR/DnrI/RedD regulatory family.</text>
</comment>
<sequence length="220" mass="25100">MGLLLVEAPHSVSLDAVMTALWSEEKPPRNARTAVHIHMARLRRILCDVQCGSEKIITTKRSSYQIDSSEVKIDLRLYKEACQSAQIARSKGETTLEEWHLTRAVELWNGDLLEDVPLGTDYDDRRRLLREWHLDVLERLWEIRIEQGASAQAVMLLRRLLASYPLRENAWCLLMTALMRDGRSAEAVSAFNAAREIFTEQLGIGPGMRLQSLFQEVLTA</sequence>
<evidence type="ECO:0000313" key="7">
    <source>
        <dbReference type="EMBL" id="GAA1982610.1"/>
    </source>
</evidence>
<dbReference type="SMART" id="SM01043">
    <property type="entry name" value="BTAD"/>
    <property type="match status" value="1"/>
</dbReference>
<dbReference type="EMBL" id="BAAAPC010000002">
    <property type="protein sequence ID" value="GAA1982610.1"/>
    <property type="molecule type" value="Genomic_DNA"/>
</dbReference>
<comment type="caution">
    <text evidence="7">The sequence shown here is derived from an EMBL/GenBank/DDBJ whole genome shotgun (WGS) entry which is preliminary data.</text>
</comment>